<dbReference type="Gene3D" id="1.10.3720.10">
    <property type="entry name" value="MetI-like"/>
    <property type="match status" value="1"/>
</dbReference>
<reference evidence="6 7" key="1">
    <citation type="submission" date="2013-10" db="EMBL/GenBank/DDBJ databases">
        <title>Antibiotic resistance diversity of beta-lactamase producers in the General Hospital Vienna.</title>
        <authorList>
            <person name="Barisic I."/>
            <person name="Mitteregger D."/>
            <person name="Hirschl A.M."/>
            <person name="Noehammer C."/>
            <person name="Wiesinger-Mayr H."/>
        </authorList>
    </citation>
    <scope>NUCLEOTIDE SEQUENCE [LARGE SCALE GENOMIC DNA]</scope>
    <source>
        <strain evidence="6 7">ISC11</strain>
    </source>
</reference>
<sequence>MATPLRYALILLLWAIMAAVYLPLVPAAFSLIAPALSLPHWLALFADPQLPQALLATLVSTGLAAGGALIIALLAILALWPGAGWARLSTRLPWLLAIPHVAFATSVLLVFAEGGKIWQWLPFLSPQPDRYGIGLGVTLAVKESAFCYGSSRLY</sequence>
<proteinExistence type="predicted"/>
<evidence type="ECO:0000256" key="4">
    <source>
        <dbReference type="ARBA" id="ARBA00023136"/>
    </source>
</evidence>
<evidence type="ECO:0000256" key="5">
    <source>
        <dbReference type="SAM" id="Phobius"/>
    </source>
</evidence>
<keyword evidence="4 5" id="KW-0472">Membrane</keyword>
<comment type="subcellular location">
    <subcellularLocation>
        <location evidence="1">Membrane</location>
        <topology evidence="1">Multi-pass membrane protein</topology>
    </subcellularLocation>
</comment>
<evidence type="ECO:0000313" key="7">
    <source>
        <dbReference type="Proteomes" id="UP000019194"/>
    </source>
</evidence>
<comment type="caution">
    <text evidence="6">The sequence shown here is derived from an EMBL/GenBank/DDBJ whole genome shotgun (WGS) entry which is preliminary data.</text>
</comment>
<dbReference type="GO" id="GO:0016020">
    <property type="term" value="C:membrane"/>
    <property type="evidence" value="ECO:0007669"/>
    <property type="project" value="UniProtKB-SubCell"/>
</dbReference>
<feature type="transmembrane region" description="Helical" evidence="5">
    <location>
        <begin position="53"/>
        <end position="80"/>
    </location>
</feature>
<feature type="transmembrane region" description="Helical" evidence="5">
    <location>
        <begin position="92"/>
        <end position="111"/>
    </location>
</feature>
<organism evidence="6 7">
    <name type="scientific">Citrobacter freundii</name>
    <dbReference type="NCBI Taxonomy" id="546"/>
    <lineage>
        <taxon>Bacteria</taxon>
        <taxon>Pseudomonadati</taxon>
        <taxon>Pseudomonadota</taxon>
        <taxon>Gammaproteobacteria</taxon>
        <taxon>Enterobacterales</taxon>
        <taxon>Enterobacteriaceae</taxon>
        <taxon>Citrobacter</taxon>
        <taxon>Citrobacter freundii complex</taxon>
    </lineage>
</organism>
<protein>
    <submittedName>
        <fullName evidence="6">ABC transporter, permease protein YnjC</fullName>
    </submittedName>
</protein>
<dbReference type="EMBL" id="CBWP010000063">
    <property type="protein sequence ID" value="CDL39914.1"/>
    <property type="molecule type" value="Genomic_DNA"/>
</dbReference>
<dbReference type="InterPro" id="IPR035906">
    <property type="entry name" value="MetI-like_sf"/>
</dbReference>
<dbReference type="SUPFAM" id="SSF161098">
    <property type="entry name" value="MetI-like"/>
    <property type="match status" value="1"/>
</dbReference>
<dbReference type="Proteomes" id="UP000019194">
    <property type="component" value="Unassembled WGS sequence"/>
</dbReference>
<keyword evidence="3 5" id="KW-1133">Transmembrane helix</keyword>
<evidence type="ECO:0000256" key="3">
    <source>
        <dbReference type="ARBA" id="ARBA00022989"/>
    </source>
</evidence>
<dbReference type="AlphaFoldDB" id="A0A7G2IWH8"/>
<evidence type="ECO:0000313" key="6">
    <source>
        <dbReference type="EMBL" id="CDL39914.1"/>
    </source>
</evidence>
<evidence type="ECO:0000256" key="2">
    <source>
        <dbReference type="ARBA" id="ARBA00022692"/>
    </source>
</evidence>
<keyword evidence="2 5" id="KW-0812">Transmembrane</keyword>
<accession>A0A7G2IWH8</accession>
<evidence type="ECO:0000256" key="1">
    <source>
        <dbReference type="ARBA" id="ARBA00004141"/>
    </source>
</evidence>
<name>A0A7G2IWH8_CITFR</name>